<gene>
    <name evidence="2" type="ORF">DNTS_026086</name>
</gene>
<dbReference type="EMBL" id="SRMA01026953">
    <property type="protein sequence ID" value="TRY65065.1"/>
    <property type="molecule type" value="Genomic_DNA"/>
</dbReference>
<accession>A0A553NI25</accession>
<feature type="non-terminal residue" evidence="2">
    <location>
        <position position="164"/>
    </location>
</feature>
<sequence length="164" mass="18600">NINRENGPWPLCPRFHTHMQTCPVRLKPLHFQHTFRRSRRAQDQQQQQQSIRTPQPKTGSDGKIAQNVNSSSRSQLDVILPHLLGPLIPRRIFPVLPKSPCLNLNSQIVYPQKSKTYSLQSEKEDACLRDVDQWQDEVSDGTTSTLSTPKTPSIPDTPDTPGTQ</sequence>
<feature type="compositionally biased region" description="Low complexity" evidence="1">
    <location>
        <begin position="43"/>
        <end position="55"/>
    </location>
</feature>
<proteinExistence type="predicted"/>
<dbReference type="AlphaFoldDB" id="A0A553NI25"/>
<protein>
    <submittedName>
        <fullName evidence="2">Uncharacterized protein</fullName>
    </submittedName>
</protein>
<feature type="region of interest" description="Disordered" evidence="1">
    <location>
        <begin position="37"/>
        <end position="72"/>
    </location>
</feature>
<feature type="compositionally biased region" description="Low complexity" evidence="1">
    <location>
        <begin position="142"/>
        <end position="154"/>
    </location>
</feature>
<comment type="caution">
    <text evidence="2">The sequence shown here is derived from an EMBL/GenBank/DDBJ whole genome shotgun (WGS) entry which is preliminary data.</text>
</comment>
<dbReference type="OrthoDB" id="2121618at2759"/>
<evidence type="ECO:0000256" key="1">
    <source>
        <dbReference type="SAM" id="MobiDB-lite"/>
    </source>
</evidence>
<evidence type="ECO:0000313" key="2">
    <source>
        <dbReference type="EMBL" id="TRY65065.1"/>
    </source>
</evidence>
<keyword evidence="3" id="KW-1185">Reference proteome</keyword>
<name>A0A553NI25_9TELE</name>
<dbReference type="Proteomes" id="UP000316079">
    <property type="component" value="Unassembled WGS sequence"/>
</dbReference>
<organism evidence="2 3">
    <name type="scientific">Danionella cerebrum</name>
    <dbReference type="NCBI Taxonomy" id="2873325"/>
    <lineage>
        <taxon>Eukaryota</taxon>
        <taxon>Metazoa</taxon>
        <taxon>Chordata</taxon>
        <taxon>Craniata</taxon>
        <taxon>Vertebrata</taxon>
        <taxon>Euteleostomi</taxon>
        <taxon>Actinopterygii</taxon>
        <taxon>Neopterygii</taxon>
        <taxon>Teleostei</taxon>
        <taxon>Ostariophysi</taxon>
        <taxon>Cypriniformes</taxon>
        <taxon>Danionidae</taxon>
        <taxon>Danioninae</taxon>
        <taxon>Danionella</taxon>
    </lineage>
</organism>
<reference evidence="2 3" key="1">
    <citation type="journal article" date="2019" name="Sci. Data">
        <title>Hybrid genome assembly and annotation of Danionella translucida.</title>
        <authorList>
            <person name="Kadobianskyi M."/>
            <person name="Schulze L."/>
            <person name="Schuelke M."/>
            <person name="Judkewitz B."/>
        </authorList>
    </citation>
    <scope>NUCLEOTIDE SEQUENCE [LARGE SCALE GENOMIC DNA]</scope>
    <source>
        <strain evidence="2 3">Bolton</strain>
    </source>
</reference>
<feature type="region of interest" description="Disordered" evidence="1">
    <location>
        <begin position="131"/>
        <end position="164"/>
    </location>
</feature>
<evidence type="ECO:0000313" key="3">
    <source>
        <dbReference type="Proteomes" id="UP000316079"/>
    </source>
</evidence>
<feature type="non-terminal residue" evidence="2">
    <location>
        <position position="1"/>
    </location>
</feature>